<evidence type="ECO:0000313" key="2">
    <source>
        <dbReference type="Proteomes" id="UP000015453"/>
    </source>
</evidence>
<gene>
    <name evidence="1" type="ORF">M569_13814</name>
</gene>
<dbReference type="GO" id="GO:0010113">
    <property type="term" value="P:negative regulation of systemic acquired resistance"/>
    <property type="evidence" value="ECO:0007669"/>
    <property type="project" value="TreeGrafter"/>
</dbReference>
<dbReference type="PANTHER" id="PTHR37243">
    <property type="entry name" value="NEGATIVE REGULATOR OF SYSTEMIC ACQUIRED RESISTANCE SNI1"/>
    <property type="match status" value="1"/>
</dbReference>
<evidence type="ECO:0000313" key="1">
    <source>
        <dbReference type="EMBL" id="EPS60986.1"/>
    </source>
</evidence>
<organism evidence="1 2">
    <name type="scientific">Genlisea aurea</name>
    <dbReference type="NCBI Taxonomy" id="192259"/>
    <lineage>
        <taxon>Eukaryota</taxon>
        <taxon>Viridiplantae</taxon>
        <taxon>Streptophyta</taxon>
        <taxon>Embryophyta</taxon>
        <taxon>Tracheophyta</taxon>
        <taxon>Spermatophyta</taxon>
        <taxon>Magnoliopsida</taxon>
        <taxon>eudicotyledons</taxon>
        <taxon>Gunneridae</taxon>
        <taxon>Pentapetalae</taxon>
        <taxon>asterids</taxon>
        <taxon>lamiids</taxon>
        <taxon>Lamiales</taxon>
        <taxon>Lentibulariaceae</taxon>
        <taxon>Genlisea</taxon>
    </lineage>
</organism>
<dbReference type="GO" id="GO:0045892">
    <property type="term" value="P:negative regulation of DNA-templated transcription"/>
    <property type="evidence" value="ECO:0007669"/>
    <property type="project" value="InterPro"/>
</dbReference>
<dbReference type="Proteomes" id="UP000015453">
    <property type="component" value="Unassembled WGS sequence"/>
</dbReference>
<dbReference type="GO" id="GO:0030915">
    <property type="term" value="C:Smc5-Smc6 complex"/>
    <property type="evidence" value="ECO:0007669"/>
    <property type="project" value="InterPro"/>
</dbReference>
<sequence>DGGVRGLEALAILDNSGFSNSEVSCHLNDDRIAFLEAVRVAFLLPDNGSAPSREIFQAIFHILRDADSLVLTIESYELLLMLDKVLTKCFLFSG</sequence>
<name>S8C9F8_9LAMI</name>
<dbReference type="GO" id="GO:0006974">
    <property type="term" value="P:DNA damage response"/>
    <property type="evidence" value="ECO:0007669"/>
    <property type="project" value="InterPro"/>
</dbReference>
<dbReference type="EMBL" id="AUSU01007166">
    <property type="protein sequence ID" value="EPS60986.1"/>
    <property type="molecule type" value="Genomic_DNA"/>
</dbReference>
<dbReference type="AlphaFoldDB" id="S8C9F8"/>
<keyword evidence="2" id="KW-1185">Reference proteome</keyword>
<dbReference type="GO" id="GO:0000976">
    <property type="term" value="F:transcription cis-regulatory region binding"/>
    <property type="evidence" value="ECO:0007669"/>
    <property type="project" value="TreeGrafter"/>
</dbReference>
<dbReference type="OrthoDB" id="1885692at2759"/>
<feature type="non-terminal residue" evidence="1">
    <location>
        <position position="1"/>
    </location>
</feature>
<dbReference type="GO" id="GO:0005634">
    <property type="term" value="C:nucleus"/>
    <property type="evidence" value="ECO:0007669"/>
    <property type="project" value="InterPro"/>
</dbReference>
<protein>
    <submittedName>
        <fullName evidence="1">Uncharacterized protein</fullName>
    </submittedName>
</protein>
<accession>S8C9F8</accession>
<dbReference type="InterPro" id="IPR034561">
    <property type="entry name" value="SNI1"/>
</dbReference>
<feature type="non-terminal residue" evidence="1">
    <location>
        <position position="94"/>
    </location>
</feature>
<reference evidence="1 2" key="1">
    <citation type="journal article" date="2013" name="BMC Genomics">
        <title>The miniature genome of a carnivorous plant Genlisea aurea contains a low number of genes and short non-coding sequences.</title>
        <authorList>
            <person name="Leushkin E.V."/>
            <person name="Sutormin R.A."/>
            <person name="Nabieva E.R."/>
            <person name="Penin A.A."/>
            <person name="Kondrashov A.S."/>
            <person name="Logacheva M.D."/>
        </authorList>
    </citation>
    <scope>NUCLEOTIDE SEQUENCE [LARGE SCALE GENOMIC DNA]</scope>
</reference>
<proteinExistence type="predicted"/>
<comment type="caution">
    <text evidence="1">The sequence shown here is derived from an EMBL/GenBank/DDBJ whole genome shotgun (WGS) entry which is preliminary data.</text>
</comment>
<dbReference type="PANTHER" id="PTHR37243:SF2">
    <property type="entry name" value="NEGATIVE REGULATOR OF SYSTEMIC ACQUIRED RESISTANCE SNI1"/>
    <property type="match status" value="1"/>
</dbReference>